<evidence type="ECO:0000313" key="2">
    <source>
        <dbReference type="EMBL" id="GAA5501314.1"/>
    </source>
</evidence>
<reference evidence="2 3" key="1">
    <citation type="submission" date="2024-02" db="EMBL/GenBank/DDBJ databases">
        <title>Deinococcus xinjiangensis NBRC 107630.</title>
        <authorList>
            <person name="Ichikawa N."/>
            <person name="Katano-Makiyama Y."/>
            <person name="Hidaka K."/>
        </authorList>
    </citation>
    <scope>NUCLEOTIDE SEQUENCE [LARGE SCALE GENOMIC DNA]</scope>
    <source>
        <strain evidence="2 3">NBRC 107630</strain>
    </source>
</reference>
<protein>
    <submittedName>
        <fullName evidence="2">Uncharacterized protein</fullName>
    </submittedName>
</protein>
<evidence type="ECO:0000313" key="3">
    <source>
        <dbReference type="Proteomes" id="UP001458946"/>
    </source>
</evidence>
<comment type="caution">
    <text evidence="2">The sequence shown here is derived from an EMBL/GenBank/DDBJ whole genome shotgun (WGS) entry which is preliminary data.</text>
</comment>
<gene>
    <name evidence="2" type="ORF">Dxin01_01046</name>
</gene>
<evidence type="ECO:0000256" key="1">
    <source>
        <dbReference type="SAM" id="MobiDB-lite"/>
    </source>
</evidence>
<dbReference type="Proteomes" id="UP001458946">
    <property type="component" value="Unassembled WGS sequence"/>
</dbReference>
<keyword evidence="3" id="KW-1185">Reference proteome</keyword>
<organism evidence="2 3">
    <name type="scientific">Deinococcus xinjiangensis</name>
    <dbReference type="NCBI Taxonomy" id="457454"/>
    <lineage>
        <taxon>Bacteria</taxon>
        <taxon>Thermotogati</taxon>
        <taxon>Deinococcota</taxon>
        <taxon>Deinococci</taxon>
        <taxon>Deinococcales</taxon>
        <taxon>Deinococcaceae</taxon>
        <taxon>Deinococcus</taxon>
    </lineage>
</organism>
<dbReference type="EMBL" id="BAABRN010000008">
    <property type="protein sequence ID" value="GAA5501314.1"/>
    <property type="molecule type" value="Genomic_DNA"/>
</dbReference>
<proteinExistence type="predicted"/>
<feature type="region of interest" description="Disordered" evidence="1">
    <location>
        <begin position="313"/>
        <end position="334"/>
    </location>
</feature>
<accession>A0ABP9V7R3</accession>
<name>A0ABP9V7R3_9DEIO</name>
<sequence length="334" mass="36620">MVLAGGGVLGNGVASAPLRVELEGLPVPPSAVRFVAGRTLLSCQWLQQNAAGLNCWDARPNHLDQVVVQVVERPADGVKSVTFAPKSTTGRTYRQFNWRDPQTLAARAQFGKDVFVPVQALAQGLGVPVNVVGKTVQLGRAQGFAALMHDLQKGSLWQAREATKWLKTRSEVNLPVPSGQASETNDALRLWPQGEVGRQFAWYADIVTYAEVQGGFMVTRWAAKLEGHFMHERRSNLQTNPSGADTLERYLGVPLAQQIGQRPLWQGPLTFEAGHIFGIATTEYWGTVTSAGQEITRQEAYYQYGDRLVRGPNGVMQKATEPLPDPYADEARND</sequence>